<dbReference type="OrthoDB" id="1796458at2"/>
<protein>
    <submittedName>
        <fullName evidence="2">Putative acyltransferase</fullName>
    </submittedName>
</protein>
<name>G7WCH8_DESOD</name>
<dbReference type="InterPro" id="IPR000182">
    <property type="entry name" value="GNAT_dom"/>
</dbReference>
<feature type="domain" description="N-acetyltransferase" evidence="1">
    <location>
        <begin position="1"/>
        <end position="144"/>
    </location>
</feature>
<dbReference type="PATRIC" id="fig|768706.3.peg.571"/>
<accession>G7WCH8</accession>
<gene>
    <name evidence="2" type="ordered locus">Desor_0599</name>
</gene>
<dbReference type="Proteomes" id="UP000006346">
    <property type="component" value="Chromosome"/>
</dbReference>
<sequence length="161" mass="18894">MIFRKAREEEKNLLFEQGYAEWSKNRSFEQYCSDNRKEDAYGTRYVLDEKGDILCSAILLKFNDSMGKKIYGVGSVLTPPNHRGNGYASELLKNCLNLVLDDQRMIFLYSDIDPSFYEKLNFRLLPPQLQKYEKSPCMVICTDEVWHEFLACNENIVPNYF</sequence>
<dbReference type="HOGENOM" id="CLU_136630_0_0_9"/>
<dbReference type="GO" id="GO:0016747">
    <property type="term" value="F:acyltransferase activity, transferring groups other than amino-acyl groups"/>
    <property type="evidence" value="ECO:0007669"/>
    <property type="project" value="InterPro"/>
</dbReference>
<dbReference type="STRING" id="768706.Desor_0599"/>
<dbReference type="PROSITE" id="PS51186">
    <property type="entry name" value="GNAT"/>
    <property type="match status" value="1"/>
</dbReference>
<keyword evidence="3" id="KW-1185">Reference proteome</keyword>
<dbReference type="Pfam" id="PF00583">
    <property type="entry name" value="Acetyltransf_1"/>
    <property type="match status" value="1"/>
</dbReference>
<keyword evidence="2" id="KW-0808">Transferase</keyword>
<reference evidence="2 3" key="2">
    <citation type="journal article" date="2012" name="J. Bacteriol.">
        <title>Complete genome sequences of Desulfosporosinus orientis DSM765T, Desulfosporosinus youngiae DSM17734T, Desulfosporosinus meridiei DSM13257T, and Desulfosporosinus acidiphilus DSM22704T.</title>
        <authorList>
            <person name="Pester M."/>
            <person name="Brambilla E."/>
            <person name="Alazard D."/>
            <person name="Rattei T."/>
            <person name="Weinmaier T."/>
            <person name="Han J."/>
            <person name="Lucas S."/>
            <person name="Lapidus A."/>
            <person name="Cheng J.F."/>
            <person name="Goodwin L."/>
            <person name="Pitluck S."/>
            <person name="Peters L."/>
            <person name="Ovchinnikova G."/>
            <person name="Teshima H."/>
            <person name="Detter J.C."/>
            <person name="Han C.S."/>
            <person name="Tapia R."/>
            <person name="Land M.L."/>
            <person name="Hauser L."/>
            <person name="Kyrpides N.C."/>
            <person name="Ivanova N.N."/>
            <person name="Pagani I."/>
            <person name="Huntmann M."/>
            <person name="Wei C.L."/>
            <person name="Davenport K.W."/>
            <person name="Daligault H."/>
            <person name="Chain P.S."/>
            <person name="Chen A."/>
            <person name="Mavromatis K."/>
            <person name="Markowitz V."/>
            <person name="Szeto E."/>
            <person name="Mikhailova N."/>
            <person name="Pati A."/>
            <person name="Wagner M."/>
            <person name="Woyke T."/>
            <person name="Ollivier B."/>
            <person name="Klenk H.P."/>
            <person name="Spring S."/>
            <person name="Loy A."/>
        </authorList>
    </citation>
    <scope>NUCLEOTIDE SEQUENCE [LARGE SCALE GENOMIC DNA]</scope>
    <source>
        <strain evidence="3">ATCC 19365 / DSM 765 / NCIMB 8382 / VKM B-1628</strain>
    </source>
</reference>
<dbReference type="RefSeq" id="WP_014183125.1">
    <property type="nucleotide sequence ID" value="NC_016584.1"/>
</dbReference>
<dbReference type="eggNOG" id="COG0456">
    <property type="taxonomic scope" value="Bacteria"/>
</dbReference>
<organism evidence="2 3">
    <name type="scientific">Desulfosporosinus orientis (strain ATCC 19365 / DSM 765 / NCIMB 8382 / VKM B-1628 / Singapore I)</name>
    <name type="common">Desulfotomaculum orientis</name>
    <dbReference type="NCBI Taxonomy" id="768706"/>
    <lineage>
        <taxon>Bacteria</taxon>
        <taxon>Bacillati</taxon>
        <taxon>Bacillota</taxon>
        <taxon>Clostridia</taxon>
        <taxon>Eubacteriales</taxon>
        <taxon>Desulfitobacteriaceae</taxon>
        <taxon>Desulfosporosinus</taxon>
    </lineage>
</organism>
<dbReference type="PANTHER" id="PTHR34815:SF2">
    <property type="entry name" value="N-ACETYLTRANSFERASE DOMAIN-CONTAINING PROTEIN"/>
    <property type="match status" value="1"/>
</dbReference>
<dbReference type="InterPro" id="IPR016181">
    <property type="entry name" value="Acyl_CoA_acyltransferase"/>
</dbReference>
<dbReference type="KEGG" id="dor:Desor_0599"/>
<keyword evidence="2" id="KW-0012">Acyltransferase</keyword>
<evidence type="ECO:0000313" key="3">
    <source>
        <dbReference type="Proteomes" id="UP000006346"/>
    </source>
</evidence>
<dbReference type="EMBL" id="CP003108">
    <property type="protein sequence ID" value="AET66300.1"/>
    <property type="molecule type" value="Genomic_DNA"/>
</dbReference>
<evidence type="ECO:0000259" key="1">
    <source>
        <dbReference type="PROSITE" id="PS51186"/>
    </source>
</evidence>
<dbReference type="CDD" id="cd04301">
    <property type="entry name" value="NAT_SF"/>
    <property type="match status" value="1"/>
</dbReference>
<dbReference type="SUPFAM" id="SSF55729">
    <property type="entry name" value="Acyl-CoA N-acyltransferases (Nat)"/>
    <property type="match status" value="1"/>
</dbReference>
<evidence type="ECO:0000313" key="2">
    <source>
        <dbReference type="EMBL" id="AET66300.1"/>
    </source>
</evidence>
<reference evidence="3" key="1">
    <citation type="submission" date="2011-11" db="EMBL/GenBank/DDBJ databases">
        <title>Complete sequence of Desulfosporosinus orientis DSM 765.</title>
        <authorList>
            <person name="Lucas S."/>
            <person name="Han J."/>
            <person name="Lapidus A."/>
            <person name="Cheng J.-F."/>
            <person name="Goodwin L."/>
            <person name="Pitluck S."/>
            <person name="Peters L."/>
            <person name="Ovchinnikova G."/>
            <person name="Teshima H."/>
            <person name="Detter J.C."/>
            <person name="Han C."/>
            <person name="Tapia R."/>
            <person name="Land M."/>
            <person name="Hauser L."/>
            <person name="Kyrpides N."/>
            <person name="Ivanova N."/>
            <person name="Pagani I."/>
            <person name="Pester M."/>
            <person name="Spring S."/>
            <person name="Ollivier B."/>
            <person name="Rattei T."/>
            <person name="Klenk H.-P."/>
            <person name="Wagner M."/>
            <person name="Loy A."/>
            <person name="Woyke T."/>
        </authorList>
    </citation>
    <scope>NUCLEOTIDE SEQUENCE [LARGE SCALE GENOMIC DNA]</scope>
    <source>
        <strain evidence="3">ATCC 19365 / DSM 765 / NCIMB 8382 / VKM B-1628</strain>
    </source>
</reference>
<dbReference type="InterPro" id="IPR053013">
    <property type="entry name" value="LAT"/>
</dbReference>
<dbReference type="Gene3D" id="3.40.630.30">
    <property type="match status" value="1"/>
</dbReference>
<dbReference type="AlphaFoldDB" id="G7WCH8"/>
<proteinExistence type="predicted"/>
<dbReference type="PANTHER" id="PTHR34815">
    <property type="entry name" value="LYSINE ACETYLTRANSFERASE"/>
    <property type="match status" value="1"/>
</dbReference>